<comment type="caution">
    <text evidence="3">The sequence shown here is derived from an EMBL/GenBank/DDBJ whole genome shotgun (WGS) entry which is preliminary data.</text>
</comment>
<keyword evidence="1" id="KW-0106">Calcium</keyword>
<feature type="domain" description="EF-hand" evidence="2">
    <location>
        <begin position="82"/>
        <end position="117"/>
    </location>
</feature>
<dbReference type="SMART" id="SM00054">
    <property type="entry name" value="EFh"/>
    <property type="match status" value="2"/>
</dbReference>
<dbReference type="CDD" id="cd00051">
    <property type="entry name" value="EFh"/>
    <property type="match status" value="1"/>
</dbReference>
<sequence length="145" mass="16635">MGKELNWSAKEKKNQLNLAREFIEVEMGQNAREHSLSTAPLSLTAEEMQAARERFRTLDKENKGHVTLNDLRRHFQKHDSKIDESLLHELLNEVDLNKNGEIDLNEFFQLYSGLKGGQIAQNRLARYLDEFEPMPVSVLRSGGGI</sequence>
<name>J9AYM0_WUCBA</name>
<accession>J9AYM0</accession>
<dbReference type="EMBL" id="ADBV01005215">
    <property type="protein sequence ID" value="EJW79685.1"/>
    <property type="molecule type" value="Genomic_DNA"/>
</dbReference>
<feature type="domain" description="EF-hand" evidence="2">
    <location>
        <begin position="46"/>
        <end position="81"/>
    </location>
</feature>
<reference evidence="4" key="1">
    <citation type="submission" date="2012-08" db="EMBL/GenBank/DDBJ databases">
        <title>The Genome Sequence of Wuchereria bancrofti.</title>
        <authorList>
            <person name="Nutman T.B."/>
            <person name="Fink D.L."/>
            <person name="Russ C."/>
            <person name="Young S."/>
            <person name="Zeng Q."/>
            <person name="Koehrsen M."/>
            <person name="Alvarado L."/>
            <person name="Berlin A."/>
            <person name="Chapman S.B."/>
            <person name="Chen Z."/>
            <person name="Freedman E."/>
            <person name="Gellesch M."/>
            <person name="Goldberg J."/>
            <person name="Griggs A."/>
            <person name="Gujja S."/>
            <person name="Heilman E.R."/>
            <person name="Heiman D."/>
            <person name="Hepburn T."/>
            <person name="Howarth C."/>
            <person name="Jen D."/>
            <person name="Larson L."/>
            <person name="Lewis B."/>
            <person name="Mehta T."/>
            <person name="Park D."/>
            <person name="Pearson M."/>
            <person name="Roberts A."/>
            <person name="Saif S."/>
            <person name="Shea T."/>
            <person name="Shenoy N."/>
            <person name="Sisk P."/>
            <person name="Stolte C."/>
            <person name="Sykes S."/>
            <person name="Walk T."/>
            <person name="White J."/>
            <person name="Yandava C."/>
            <person name="Haas B."/>
            <person name="Henn M.R."/>
            <person name="Nusbaum C."/>
            <person name="Birren B."/>
        </authorList>
    </citation>
    <scope>NUCLEOTIDE SEQUENCE [LARGE SCALE GENOMIC DNA]</scope>
    <source>
        <strain evidence="4">NA</strain>
    </source>
</reference>
<dbReference type="InterPro" id="IPR018247">
    <property type="entry name" value="EF_Hand_1_Ca_BS"/>
</dbReference>
<proteinExistence type="predicted"/>
<gene>
    <name evidence="3" type="ORF">WUBG_09404</name>
</gene>
<evidence type="ECO:0000313" key="3">
    <source>
        <dbReference type="EMBL" id="EJW79685.1"/>
    </source>
</evidence>
<dbReference type="InterPro" id="IPR002048">
    <property type="entry name" value="EF_hand_dom"/>
</dbReference>
<dbReference type="Proteomes" id="UP000004810">
    <property type="component" value="Unassembled WGS sequence"/>
</dbReference>
<evidence type="ECO:0000259" key="2">
    <source>
        <dbReference type="PROSITE" id="PS50222"/>
    </source>
</evidence>
<dbReference type="Pfam" id="PF13499">
    <property type="entry name" value="EF-hand_7"/>
    <property type="match status" value="1"/>
</dbReference>
<dbReference type="GO" id="GO:0005509">
    <property type="term" value="F:calcium ion binding"/>
    <property type="evidence" value="ECO:0007669"/>
    <property type="project" value="InterPro"/>
</dbReference>
<evidence type="ECO:0000256" key="1">
    <source>
        <dbReference type="ARBA" id="ARBA00022837"/>
    </source>
</evidence>
<evidence type="ECO:0000313" key="4">
    <source>
        <dbReference type="Proteomes" id="UP000004810"/>
    </source>
</evidence>
<dbReference type="SUPFAM" id="SSF47473">
    <property type="entry name" value="EF-hand"/>
    <property type="match status" value="1"/>
</dbReference>
<dbReference type="AlphaFoldDB" id="J9AYM0"/>
<dbReference type="InterPro" id="IPR011992">
    <property type="entry name" value="EF-hand-dom_pair"/>
</dbReference>
<dbReference type="PROSITE" id="PS00018">
    <property type="entry name" value="EF_HAND_1"/>
    <property type="match status" value="1"/>
</dbReference>
<dbReference type="PROSITE" id="PS50222">
    <property type="entry name" value="EF_HAND_2"/>
    <property type="match status" value="2"/>
</dbReference>
<dbReference type="Gene3D" id="1.10.238.10">
    <property type="entry name" value="EF-hand"/>
    <property type="match status" value="1"/>
</dbReference>
<organism evidence="3 4">
    <name type="scientific">Wuchereria bancrofti</name>
    <dbReference type="NCBI Taxonomy" id="6293"/>
    <lineage>
        <taxon>Eukaryota</taxon>
        <taxon>Metazoa</taxon>
        <taxon>Ecdysozoa</taxon>
        <taxon>Nematoda</taxon>
        <taxon>Chromadorea</taxon>
        <taxon>Rhabditida</taxon>
        <taxon>Spirurina</taxon>
        <taxon>Spiruromorpha</taxon>
        <taxon>Filarioidea</taxon>
        <taxon>Onchocercidae</taxon>
        <taxon>Wuchereria</taxon>
    </lineage>
</organism>
<protein>
    <recommendedName>
        <fullName evidence="2">EF-hand domain-containing protein</fullName>
    </recommendedName>
</protein>